<dbReference type="EMBL" id="JANBPK010001046">
    <property type="protein sequence ID" value="KAJ2926774.1"/>
    <property type="molecule type" value="Genomic_DNA"/>
</dbReference>
<evidence type="ECO:0000256" key="2">
    <source>
        <dbReference type="ARBA" id="ARBA00022703"/>
    </source>
</evidence>
<keyword evidence="7" id="KW-1185">Reference proteome</keyword>
<dbReference type="InterPro" id="IPR050452">
    <property type="entry name" value="Metacaspase"/>
</dbReference>
<dbReference type="GO" id="GO:0006508">
    <property type="term" value="P:proteolysis"/>
    <property type="evidence" value="ECO:0007669"/>
    <property type="project" value="InterPro"/>
</dbReference>
<dbReference type="GO" id="GO:0005737">
    <property type="term" value="C:cytoplasm"/>
    <property type="evidence" value="ECO:0007669"/>
    <property type="project" value="TreeGrafter"/>
</dbReference>
<keyword evidence="3" id="KW-0788">Thiol protease</keyword>
<dbReference type="AlphaFoldDB" id="A0A9W8J5P0"/>
<evidence type="ECO:0000313" key="6">
    <source>
        <dbReference type="EMBL" id="KAJ2926774.1"/>
    </source>
</evidence>
<dbReference type="InterPro" id="IPR011600">
    <property type="entry name" value="Pept_C14_caspase"/>
</dbReference>
<dbReference type="OrthoDB" id="3223806at2759"/>
<evidence type="ECO:0000259" key="5">
    <source>
        <dbReference type="Pfam" id="PF00656"/>
    </source>
</evidence>
<evidence type="ECO:0000256" key="4">
    <source>
        <dbReference type="SAM" id="MobiDB-lite"/>
    </source>
</evidence>
<gene>
    <name evidence="6" type="ORF">H1R20_g10309</name>
</gene>
<keyword evidence="3" id="KW-0378">Hydrolase</keyword>
<feature type="compositionally biased region" description="Basic and acidic residues" evidence="4">
    <location>
        <begin position="52"/>
        <end position="90"/>
    </location>
</feature>
<keyword evidence="2" id="KW-0053">Apoptosis</keyword>
<dbReference type="PANTHER" id="PTHR48104">
    <property type="entry name" value="METACASPASE-4"/>
    <property type="match status" value="1"/>
</dbReference>
<feature type="non-terminal residue" evidence="6">
    <location>
        <position position="799"/>
    </location>
</feature>
<comment type="similarity">
    <text evidence="1">Belongs to the peptidase C14B family.</text>
</comment>
<feature type="domain" description="Peptidase C14 caspase" evidence="5">
    <location>
        <begin position="149"/>
        <end position="406"/>
    </location>
</feature>
<dbReference type="GO" id="GO:0006915">
    <property type="term" value="P:apoptotic process"/>
    <property type="evidence" value="ECO:0007669"/>
    <property type="project" value="UniProtKB-KW"/>
</dbReference>
<dbReference type="Proteomes" id="UP001140091">
    <property type="component" value="Unassembled WGS sequence"/>
</dbReference>
<name>A0A9W8J5P0_9AGAR</name>
<evidence type="ECO:0000313" key="7">
    <source>
        <dbReference type="Proteomes" id="UP001140091"/>
    </source>
</evidence>
<feature type="region of interest" description="Disordered" evidence="4">
    <location>
        <begin position="33"/>
        <end position="101"/>
    </location>
</feature>
<dbReference type="Pfam" id="PF00656">
    <property type="entry name" value="Peptidase_C14"/>
    <property type="match status" value="1"/>
</dbReference>
<protein>
    <recommendedName>
        <fullName evidence="5">Peptidase C14 caspase domain-containing protein</fullName>
    </recommendedName>
</protein>
<sequence length="799" mass="88352">MPNDNAYLDILWDIIRLGSASLGAWFGRVRLSERKGAESPSEAETSFPAERSGAKSRPEVEASFHEGSGKKSASEIKASFHEGSGKKPASEIKASFPEPSGAKSGFEVKASYALTDLHQRITCLPSYRLPEPSGPNYPSEVKAFEYQVWALIIGINDYASKRPLSGAVADANAMNEYLETSLKIPKDHIVNLRDQEATRSKIISAFKGLRDNDRIKKQDPILIYYAGHGGEVRAKNDGHKIQALIPVDYAAEKIFPIPDRTVARLINDIAKKHGNNITVILDCCHSGSGTRGKETDNSIVRGCELSPNDVPDDLDAHIWKANPEPESEPTANSATRGLVSARGFAVRGMKSHILLAACSANEDAREDFKAAGGEAPIARGRFTTALLELFETVHPNQITYAEVLTKILPIDGQNPQCEGFHNDRILFDAKVGPPTRKAYEVRFEDQYILEAGKAHGITDGAEFTLYRNKKVALLEAPLGVMKAKDGNISVFTTVLEPVGELPAAFDNPAIAIQTRAGASEDLLIHVPWQGKNEPIFEAIAQELSGEGPNPCRIKLVDKDKAKLEIVTTEGNLTFTALDERAKEYGFTRMPHVVNANVGNLRHILRGAAHYHFHLNLQHPNNKIRNKISIEFFPLTEELDEDDDIILSPVEQNMIQGGRIEYEVQEGTKYGMRITNQTPWSLYFSCFYFDHADFSITALTEVSAQTPHQKDYSLEKGAKVDIGYGDSSVPPFESVIAKGLDLTFGFLKFYFTSEVVDLSHIPQKSPFYSTRGFMIAKRSPTQKVYGTVLIPVIQRRKRKL</sequence>
<keyword evidence="3" id="KW-0645">Protease</keyword>
<evidence type="ECO:0000256" key="1">
    <source>
        <dbReference type="ARBA" id="ARBA00009005"/>
    </source>
</evidence>
<dbReference type="Gene3D" id="3.40.50.1460">
    <property type="match status" value="1"/>
</dbReference>
<evidence type="ECO:0000256" key="3">
    <source>
        <dbReference type="ARBA" id="ARBA00022807"/>
    </source>
</evidence>
<dbReference type="GO" id="GO:0004197">
    <property type="term" value="F:cysteine-type endopeptidase activity"/>
    <property type="evidence" value="ECO:0007669"/>
    <property type="project" value="InterPro"/>
</dbReference>
<proteinExistence type="inferred from homology"/>
<dbReference type="SUPFAM" id="SSF52129">
    <property type="entry name" value="Caspase-like"/>
    <property type="match status" value="1"/>
</dbReference>
<organism evidence="6 7">
    <name type="scientific">Candolleomyces eurysporus</name>
    <dbReference type="NCBI Taxonomy" id="2828524"/>
    <lineage>
        <taxon>Eukaryota</taxon>
        <taxon>Fungi</taxon>
        <taxon>Dikarya</taxon>
        <taxon>Basidiomycota</taxon>
        <taxon>Agaricomycotina</taxon>
        <taxon>Agaricomycetes</taxon>
        <taxon>Agaricomycetidae</taxon>
        <taxon>Agaricales</taxon>
        <taxon>Agaricineae</taxon>
        <taxon>Psathyrellaceae</taxon>
        <taxon>Candolleomyces</taxon>
    </lineage>
</organism>
<comment type="caution">
    <text evidence="6">The sequence shown here is derived from an EMBL/GenBank/DDBJ whole genome shotgun (WGS) entry which is preliminary data.</text>
</comment>
<reference evidence="6" key="1">
    <citation type="submission" date="2022-06" db="EMBL/GenBank/DDBJ databases">
        <title>Genome Sequence of Candolleomyces eurysporus.</title>
        <authorList>
            <person name="Buettner E."/>
        </authorList>
    </citation>
    <scope>NUCLEOTIDE SEQUENCE</scope>
    <source>
        <strain evidence="6">VTCC 930004</strain>
    </source>
</reference>
<dbReference type="InterPro" id="IPR029030">
    <property type="entry name" value="Caspase-like_dom_sf"/>
</dbReference>
<dbReference type="PANTHER" id="PTHR48104:SF30">
    <property type="entry name" value="METACASPASE-1"/>
    <property type="match status" value="1"/>
</dbReference>
<accession>A0A9W8J5P0</accession>